<name>A0A6M3L783_9ZZZZ</name>
<gene>
    <name evidence="1" type="ORF">MM415B02610_0009</name>
</gene>
<reference evidence="1" key="1">
    <citation type="submission" date="2020-03" db="EMBL/GenBank/DDBJ databases">
        <title>The deep terrestrial virosphere.</title>
        <authorList>
            <person name="Holmfeldt K."/>
            <person name="Nilsson E."/>
            <person name="Simone D."/>
            <person name="Lopez-Fernandez M."/>
            <person name="Wu X."/>
            <person name="de Brujin I."/>
            <person name="Lundin D."/>
            <person name="Andersson A."/>
            <person name="Bertilsson S."/>
            <person name="Dopson M."/>
        </authorList>
    </citation>
    <scope>NUCLEOTIDE SEQUENCE</scope>
    <source>
        <strain evidence="1">MM415B02610</strain>
    </source>
</reference>
<sequence>MAKVKRPEGNQIYHFIKRKFSWEGFCNLDIIEAFSEIGFSKTEARRLLDAGSIKIWDTRIQDSKVQWYKRRVRQVELVEPGDVLVFGKPKVLLIEKIPFTLYETLYYKLRLLKERILEWLEYNVNYKRYSIS</sequence>
<protein>
    <submittedName>
        <fullName evidence="1">Uncharacterized protein</fullName>
    </submittedName>
</protein>
<organism evidence="1">
    <name type="scientific">viral metagenome</name>
    <dbReference type="NCBI Taxonomy" id="1070528"/>
    <lineage>
        <taxon>unclassified sequences</taxon>
        <taxon>metagenomes</taxon>
        <taxon>organismal metagenomes</taxon>
    </lineage>
</organism>
<accession>A0A6M3L783</accession>
<dbReference type="EMBL" id="MT142822">
    <property type="protein sequence ID" value="QJA89085.1"/>
    <property type="molecule type" value="Genomic_DNA"/>
</dbReference>
<dbReference type="AlphaFoldDB" id="A0A6M3L783"/>
<evidence type="ECO:0000313" key="1">
    <source>
        <dbReference type="EMBL" id="QJA89085.1"/>
    </source>
</evidence>
<proteinExistence type="predicted"/>